<dbReference type="Pfam" id="PF12833">
    <property type="entry name" value="HTH_18"/>
    <property type="match status" value="1"/>
</dbReference>
<dbReference type="InterPro" id="IPR009057">
    <property type="entry name" value="Homeodomain-like_sf"/>
</dbReference>
<keyword evidence="1" id="KW-0805">Transcription regulation</keyword>
<dbReference type="Proteomes" id="UP000005801">
    <property type="component" value="Unassembled WGS sequence"/>
</dbReference>
<protein>
    <submittedName>
        <fullName evidence="6">Probable transcriptional regulator, AraC family protein</fullName>
    </submittedName>
</protein>
<dbReference type="AlphaFoldDB" id="A6GCB8"/>
<evidence type="ECO:0000313" key="7">
    <source>
        <dbReference type="Proteomes" id="UP000005801"/>
    </source>
</evidence>
<keyword evidence="3" id="KW-0804">Transcription</keyword>
<dbReference type="PANTHER" id="PTHR46796">
    <property type="entry name" value="HTH-TYPE TRANSCRIPTIONAL ACTIVATOR RHAS-RELATED"/>
    <property type="match status" value="1"/>
</dbReference>
<comment type="caution">
    <text evidence="6">The sequence shown here is derived from an EMBL/GenBank/DDBJ whole genome shotgun (WGS) entry which is preliminary data.</text>
</comment>
<dbReference type="EMBL" id="ABCS01000064">
    <property type="protein sequence ID" value="EDM76477.1"/>
    <property type="molecule type" value="Genomic_DNA"/>
</dbReference>
<proteinExistence type="predicted"/>
<accession>A6GCB8</accession>
<reference evidence="6 7" key="1">
    <citation type="submission" date="2007-06" db="EMBL/GenBank/DDBJ databases">
        <authorList>
            <person name="Shimkets L."/>
            <person name="Ferriera S."/>
            <person name="Johnson J."/>
            <person name="Kravitz S."/>
            <person name="Beeson K."/>
            <person name="Sutton G."/>
            <person name="Rogers Y.-H."/>
            <person name="Friedman R."/>
            <person name="Frazier M."/>
            <person name="Venter J.C."/>
        </authorList>
    </citation>
    <scope>NUCLEOTIDE SEQUENCE [LARGE SCALE GENOMIC DNA]</scope>
    <source>
        <strain evidence="6 7">SIR-1</strain>
    </source>
</reference>
<keyword evidence="7" id="KW-1185">Reference proteome</keyword>
<dbReference type="Gene3D" id="1.10.10.60">
    <property type="entry name" value="Homeodomain-like"/>
    <property type="match status" value="1"/>
</dbReference>
<sequence length="265" mass="29566">MRPQQAERAFRLRRLEPPPDLRAFVSHYWLIDWDLPAPFVQSVLPNPAANLVAEHDQLSLSGVWTRRYDRHLEGRGSVYGINFRPAGFHALRAARGPMHALTDHSRDLAPDIGVDAPALHAQLREAEDDAARAEQLSALLRTLDPEAYPGMAQLDALVALAREDRDLVRAEQLAERGDMTLRSLQRRLREHVGVGPKALIRRFRVQEAAARLAEGERVDLAALALSLGYADQAHFSRDFKATVGASPRAYLASLDAQPRREPSDC</sequence>
<evidence type="ECO:0000256" key="2">
    <source>
        <dbReference type="ARBA" id="ARBA00023125"/>
    </source>
</evidence>
<name>A6GCB8_9BACT</name>
<feature type="coiled-coil region" evidence="4">
    <location>
        <begin position="116"/>
        <end position="143"/>
    </location>
</feature>
<dbReference type="SMART" id="SM00342">
    <property type="entry name" value="HTH_ARAC"/>
    <property type="match status" value="1"/>
</dbReference>
<dbReference type="InterPro" id="IPR018060">
    <property type="entry name" value="HTH_AraC"/>
</dbReference>
<dbReference type="eggNOG" id="COG2207">
    <property type="taxonomic scope" value="Bacteria"/>
</dbReference>
<evidence type="ECO:0000256" key="4">
    <source>
        <dbReference type="SAM" id="Coils"/>
    </source>
</evidence>
<evidence type="ECO:0000259" key="5">
    <source>
        <dbReference type="PROSITE" id="PS01124"/>
    </source>
</evidence>
<keyword evidence="4" id="KW-0175">Coiled coil</keyword>
<dbReference type="InterPro" id="IPR018062">
    <property type="entry name" value="HTH_AraC-typ_CS"/>
</dbReference>
<evidence type="ECO:0000256" key="3">
    <source>
        <dbReference type="ARBA" id="ARBA00023163"/>
    </source>
</evidence>
<gene>
    <name evidence="6" type="ORF">PPSIR1_00922</name>
</gene>
<dbReference type="InterPro" id="IPR050204">
    <property type="entry name" value="AraC_XylS_family_regulators"/>
</dbReference>
<dbReference type="STRING" id="391625.PPSIR1_00922"/>
<dbReference type="PROSITE" id="PS01124">
    <property type="entry name" value="HTH_ARAC_FAMILY_2"/>
    <property type="match status" value="1"/>
</dbReference>
<keyword evidence="2" id="KW-0238">DNA-binding</keyword>
<dbReference type="GO" id="GO:0043565">
    <property type="term" value="F:sequence-specific DNA binding"/>
    <property type="evidence" value="ECO:0007669"/>
    <property type="project" value="InterPro"/>
</dbReference>
<dbReference type="OrthoDB" id="112032at2"/>
<organism evidence="6 7">
    <name type="scientific">Plesiocystis pacifica SIR-1</name>
    <dbReference type="NCBI Taxonomy" id="391625"/>
    <lineage>
        <taxon>Bacteria</taxon>
        <taxon>Pseudomonadati</taxon>
        <taxon>Myxococcota</taxon>
        <taxon>Polyangia</taxon>
        <taxon>Nannocystales</taxon>
        <taxon>Nannocystaceae</taxon>
        <taxon>Plesiocystis</taxon>
    </lineage>
</organism>
<dbReference type="GO" id="GO:0003700">
    <property type="term" value="F:DNA-binding transcription factor activity"/>
    <property type="evidence" value="ECO:0007669"/>
    <property type="project" value="InterPro"/>
</dbReference>
<dbReference type="SUPFAM" id="SSF46689">
    <property type="entry name" value="Homeodomain-like"/>
    <property type="match status" value="1"/>
</dbReference>
<dbReference type="InterPro" id="IPR046532">
    <property type="entry name" value="DUF6597"/>
</dbReference>
<evidence type="ECO:0000313" key="6">
    <source>
        <dbReference type="EMBL" id="EDM76477.1"/>
    </source>
</evidence>
<feature type="domain" description="HTH araC/xylS-type" evidence="5">
    <location>
        <begin position="152"/>
        <end position="253"/>
    </location>
</feature>
<dbReference type="RefSeq" id="WP_006974359.1">
    <property type="nucleotide sequence ID" value="NZ_ABCS01000064.1"/>
</dbReference>
<dbReference type="PROSITE" id="PS00041">
    <property type="entry name" value="HTH_ARAC_FAMILY_1"/>
    <property type="match status" value="1"/>
</dbReference>
<dbReference type="Pfam" id="PF20240">
    <property type="entry name" value="DUF6597"/>
    <property type="match status" value="1"/>
</dbReference>
<evidence type="ECO:0000256" key="1">
    <source>
        <dbReference type="ARBA" id="ARBA00023015"/>
    </source>
</evidence>